<dbReference type="SMART" id="SM00955">
    <property type="entry name" value="RNB"/>
    <property type="match status" value="1"/>
</dbReference>
<dbReference type="GO" id="GO:0000175">
    <property type="term" value="F:3'-5'-RNA exonuclease activity"/>
    <property type="evidence" value="ECO:0007669"/>
    <property type="project" value="TreeGrafter"/>
</dbReference>
<dbReference type="GO" id="GO:0000932">
    <property type="term" value="C:P-body"/>
    <property type="evidence" value="ECO:0007669"/>
    <property type="project" value="TreeGrafter"/>
</dbReference>
<gene>
    <name evidence="2" type="ORF">C7K55_02215</name>
</gene>
<dbReference type="InterPro" id="IPR050180">
    <property type="entry name" value="RNR_Ribonuclease"/>
</dbReference>
<evidence type="ECO:0000259" key="1">
    <source>
        <dbReference type="SMART" id="SM00955"/>
    </source>
</evidence>
<dbReference type="GO" id="GO:0003723">
    <property type="term" value="F:RNA binding"/>
    <property type="evidence" value="ECO:0007669"/>
    <property type="project" value="InterPro"/>
</dbReference>
<evidence type="ECO:0000313" key="2">
    <source>
        <dbReference type="EMBL" id="PSJ06991.1"/>
    </source>
</evidence>
<name>A0A2P7N0M8_9CYAN</name>
<keyword evidence="3" id="KW-1185">Reference proteome</keyword>
<dbReference type="InterPro" id="IPR022966">
    <property type="entry name" value="RNase_II/R_CS"/>
</dbReference>
<dbReference type="InterPro" id="IPR012340">
    <property type="entry name" value="NA-bd_OB-fold"/>
</dbReference>
<dbReference type="PANTHER" id="PTHR23355">
    <property type="entry name" value="RIBONUCLEASE"/>
    <property type="match status" value="1"/>
</dbReference>
<comment type="caution">
    <text evidence="2">The sequence shown here is derived from an EMBL/GenBank/DDBJ whole genome shotgun (WGS) entry which is preliminary data.</text>
</comment>
<sequence length="655" mass="72160">MASNKASLAIGTSARQQIQPLRQLLLLTAFSGECDPPQRLSQAPWSISDDALTAVLPSRSDFAAAWILMQAEPQGLQLSDWVDLVSSRRDGLAIASCWRWCLGPQTLFRLRQNLVEARPLTDLRRLRRERRLRVLQEQAEMRWQQQLLDRQPLDLQLLSAEQRQQLELLVDWAGGECTTPLPLPLRQALQAAKVTADTGSIRHLLVDLGQWQAHNLPSLRATVWEQGFSADLLAEAERLLVSAETELPGDAERLDLSGQRSVTIDDADTCDIDDGLALETTPAGQVKIWIHVADPGRLIALDSPLDLEARRRGSSLYLASGILPMFPEALATGPMSLRAGHRSAAWSIWVELDDDGAVKASGLQRSWVKPTYRLSYGDADDLIDLAPPQERDLADLHGLLLRRRQWRVRQGALLLDQPEGRIRAQGDAAQGDAPQLEITEPSPARLMVAEAMILAGAVVAGLGQEQALALPYRSQLTATLPPEAELAALPAGPVRHCAIKRCLSRGHTGTEPSPHFSLGLPAYVQVTSPIRRYADLVAQRQLLALQQGSQPMVATDLAALLSDLDGPLKQGMQISREDQRHWQQVWFAAHGSQHWQACFLRWLRPQDRLGLVHVDALAMDLAAECPAGSDPGDLLQLRVQAVDPLRDQLRLQATG</sequence>
<dbReference type="PANTHER" id="PTHR23355:SF42">
    <property type="entry name" value="RIBONUCLEASE II, CHLOROPLASTIC_MITOCHONDRIAL"/>
    <property type="match status" value="1"/>
</dbReference>
<dbReference type="PROSITE" id="PS01175">
    <property type="entry name" value="RIBONUCLEASE_II"/>
    <property type="match status" value="1"/>
</dbReference>
<dbReference type="EMBL" id="PXXO01000002">
    <property type="protein sequence ID" value="PSJ06991.1"/>
    <property type="molecule type" value="Genomic_DNA"/>
</dbReference>
<dbReference type="InterPro" id="IPR001900">
    <property type="entry name" value="RNase_II/R"/>
</dbReference>
<dbReference type="AlphaFoldDB" id="A0A2P7N0M8"/>
<dbReference type="GO" id="GO:0006402">
    <property type="term" value="P:mRNA catabolic process"/>
    <property type="evidence" value="ECO:0007669"/>
    <property type="project" value="TreeGrafter"/>
</dbReference>
<accession>A0A2P7N0M8</accession>
<feature type="domain" description="RNB" evidence="1">
    <location>
        <begin position="253"/>
        <end position="548"/>
    </location>
</feature>
<dbReference type="OrthoDB" id="9764149at2"/>
<evidence type="ECO:0000313" key="3">
    <source>
        <dbReference type="Proteomes" id="UP000243002"/>
    </source>
</evidence>
<organism evidence="2 3">
    <name type="scientific">Cyanobium usitatum str. Tous</name>
    <dbReference type="NCBI Taxonomy" id="2116684"/>
    <lineage>
        <taxon>Bacteria</taxon>
        <taxon>Bacillati</taxon>
        <taxon>Cyanobacteriota</taxon>
        <taxon>Cyanophyceae</taxon>
        <taxon>Synechococcales</taxon>
        <taxon>Prochlorococcaceae</taxon>
        <taxon>Cyanobium</taxon>
    </lineage>
</organism>
<dbReference type="SUPFAM" id="SSF50249">
    <property type="entry name" value="Nucleic acid-binding proteins"/>
    <property type="match status" value="1"/>
</dbReference>
<proteinExistence type="predicted"/>
<protein>
    <submittedName>
        <fullName evidence="2">Ribonuclease II</fullName>
    </submittedName>
</protein>
<reference evidence="2 3" key="1">
    <citation type="journal article" date="2018" name="Environ. Microbiol.">
        <title>Ecological and genomic features of two widespread freshwater picocyanobacteria.</title>
        <authorList>
            <person name="Cabello-Yeves P.J."/>
            <person name="Picazo A."/>
            <person name="Camacho A."/>
            <person name="Callieri C."/>
            <person name="Rosselli R."/>
            <person name="Roda-Garcia J.J."/>
            <person name="Coutinho F.H."/>
            <person name="Rodriguez-Valera F."/>
        </authorList>
    </citation>
    <scope>NUCLEOTIDE SEQUENCE [LARGE SCALE GENOMIC DNA]</scope>
    <source>
        <strain evidence="2 3">Tous</strain>
    </source>
</reference>
<dbReference type="Pfam" id="PF00773">
    <property type="entry name" value="RNB"/>
    <property type="match status" value="1"/>
</dbReference>
<dbReference type="Proteomes" id="UP000243002">
    <property type="component" value="Unassembled WGS sequence"/>
</dbReference>